<dbReference type="SUPFAM" id="SSF53335">
    <property type="entry name" value="S-adenosyl-L-methionine-dependent methyltransferases"/>
    <property type="match status" value="1"/>
</dbReference>
<feature type="compositionally biased region" description="Basic and acidic residues" evidence="1">
    <location>
        <begin position="617"/>
        <end position="639"/>
    </location>
</feature>
<feature type="compositionally biased region" description="Polar residues" evidence="1">
    <location>
        <begin position="641"/>
        <end position="657"/>
    </location>
</feature>
<evidence type="ECO:0000313" key="4">
    <source>
        <dbReference type="Proteomes" id="UP000567179"/>
    </source>
</evidence>
<comment type="caution">
    <text evidence="3">The sequence shown here is derived from an EMBL/GenBank/DDBJ whole genome shotgun (WGS) entry which is preliminary data.</text>
</comment>
<dbReference type="InterPro" id="IPR041698">
    <property type="entry name" value="Methyltransf_25"/>
</dbReference>
<evidence type="ECO:0000259" key="2">
    <source>
        <dbReference type="Pfam" id="PF13649"/>
    </source>
</evidence>
<organism evidence="3 4">
    <name type="scientific">Psilocybe cf. subviscida</name>
    <dbReference type="NCBI Taxonomy" id="2480587"/>
    <lineage>
        <taxon>Eukaryota</taxon>
        <taxon>Fungi</taxon>
        <taxon>Dikarya</taxon>
        <taxon>Basidiomycota</taxon>
        <taxon>Agaricomycotina</taxon>
        <taxon>Agaricomycetes</taxon>
        <taxon>Agaricomycetidae</taxon>
        <taxon>Agaricales</taxon>
        <taxon>Agaricineae</taxon>
        <taxon>Strophariaceae</taxon>
        <taxon>Psilocybe</taxon>
    </lineage>
</organism>
<dbReference type="OrthoDB" id="2013972at2759"/>
<dbReference type="PANTHER" id="PTHR43591:SF24">
    <property type="entry name" value="2-METHOXY-6-POLYPRENYL-1,4-BENZOQUINOL METHYLASE, MITOCHONDRIAL"/>
    <property type="match status" value="1"/>
</dbReference>
<feature type="region of interest" description="Disordered" evidence="1">
    <location>
        <begin position="382"/>
        <end position="465"/>
    </location>
</feature>
<feature type="compositionally biased region" description="Low complexity" evidence="1">
    <location>
        <begin position="761"/>
        <end position="770"/>
    </location>
</feature>
<feature type="compositionally biased region" description="Basic and acidic residues" evidence="1">
    <location>
        <begin position="450"/>
        <end position="463"/>
    </location>
</feature>
<sequence>MGLNFTGGKDKDKGKAKEEPSPSTRPAGVSEFGIFKTPGKARLPKSPLGGGDALPQRPSTSSGVTTVRASPAASTSNPKNTFFRMKKKRSMASIFSSAPSESGSATGSSSGSSSSATVLGSPDLPGSPNSTSSVFSSTGSTTSSGTSSSSFTTTTPTTSSPLASHHVIPSSPRSDSDATIKTSGHNKAVVGGEDGNIFDLDARAFVRKTNWAMRQNMTMHPYQDEYPYMRSYDPVLLESDRHTDMLLQHLSQGAPSFHDYRSPPATALDLGCGVGYWALNAANVWKGSQITGFDLVNITSPAFEHTENLHFVQGSFLDNPLPFADGSFEFVRMANLILCIPHDKWSAVLAEIYRVLAPGGRLEVVDDEMCFPYADKPRERKRHGKKRSVSSFEESDSDASDNLFEDSRPKRSDDDSTETESTFFSETSSRPTSFDSKGSHNGSVPLLQISDKDNKEEDDKEAGLSESVTVRPISAMTGRGPMSAFLPPTPPFATPPEPAVFRSDKRPAETVIESYQHHAQAPQDLWERQAWASRDMERIFDMMLGQTYGVFPRFADRSIVDVMQGVFGEGAAGKVSSFHVKLAPADSPIGAQARARAALEAVEEVFEMKKGWKMTKTHGEKEKERDRDRKTSGAKKDESFQSDSPTGSAAPSKRSSMDVSLMLSTPLPASLNAKAAARLGLPSTTNIKAAHRLGYDLSPDKASFSTDKNKKLPKTPYDNVDSSDDDEETLVGNEKDRSPSPRPPSIKISSSPPSSAPPTPTTLTPNTPIAATSTIPIPAIAPTPTFNLPPAPLVINAKAAMRLGIQPSPGEKMPKTPGSGQNHSLQSPGILIWPSTYIAMSPVELEMHACKNVHTLLGCRPALYEFVRKQMDKEGKRLASDEEFADAIWEYECFRRSRLNWPSPSMDSYDDDTTSTGTETVNISNRTILPIGNQDSFNGQYLRNSLVHLRTIRVFSAVKTYVEDKSPTVTSSATLSPPSSFRPPKATPMIKSSRGLLLPSTLAVHIPGATAFRNTTPSLLFLS</sequence>
<feature type="compositionally biased region" description="Low complexity" evidence="1">
    <location>
        <begin position="91"/>
        <end position="121"/>
    </location>
</feature>
<keyword evidence="4" id="KW-1185">Reference proteome</keyword>
<feature type="region of interest" description="Disordered" evidence="1">
    <location>
        <begin position="613"/>
        <end position="657"/>
    </location>
</feature>
<dbReference type="PANTHER" id="PTHR43591">
    <property type="entry name" value="METHYLTRANSFERASE"/>
    <property type="match status" value="1"/>
</dbReference>
<evidence type="ECO:0000313" key="3">
    <source>
        <dbReference type="EMBL" id="KAF5312409.1"/>
    </source>
</evidence>
<dbReference type="Gene3D" id="3.40.50.150">
    <property type="entry name" value="Vaccinia Virus protein VP39"/>
    <property type="match status" value="1"/>
</dbReference>
<protein>
    <recommendedName>
        <fullName evidence="2">Methyltransferase domain-containing protein</fullName>
    </recommendedName>
</protein>
<proteinExistence type="predicted"/>
<reference evidence="3 4" key="1">
    <citation type="journal article" date="2020" name="ISME J.">
        <title>Uncovering the hidden diversity of litter-decomposition mechanisms in mushroom-forming fungi.</title>
        <authorList>
            <person name="Floudas D."/>
            <person name="Bentzer J."/>
            <person name="Ahren D."/>
            <person name="Johansson T."/>
            <person name="Persson P."/>
            <person name="Tunlid A."/>
        </authorList>
    </citation>
    <scope>NUCLEOTIDE SEQUENCE [LARGE SCALE GENOMIC DNA]</scope>
    <source>
        <strain evidence="3 4">CBS 101986</strain>
    </source>
</reference>
<feature type="region of interest" description="Disordered" evidence="1">
    <location>
        <begin position="1"/>
        <end position="193"/>
    </location>
</feature>
<evidence type="ECO:0000256" key="1">
    <source>
        <dbReference type="SAM" id="MobiDB-lite"/>
    </source>
</evidence>
<feature type="compositionally biased region" description="Basic and acidic residues" evidence="1">
    <location>
        <begin position="8"/>
        <end position="20"/>
    </location>
</feature>
<feature type="compositionally biased region" description="Basic and acidic residues" evidence="1">
    <location>
        <begin position="405"/>
        <end position="414"/>
    </location>
</feature>
<feature type="domain" description="Methyltransferase" evidence="2">
    <location>
        <begin position="268"/>
        <end position="360"/>
    </location>
</feature>
<gene>
    <name evidence="3" type="ORF">D9619_002650</name>
</gene>
<feature type="compositionally biased region" description="Low complexity" evidence="1">
    <location>
        <begin position="419"/>
        <end position="434"/>
    </location>
</feature>
<dbReference type="Pfam" id="PF13649">
    <property type="entry name" value="Methyltransf_25"/>
    <property type="match status" value="1"/>
</dbReference>
<dbReference type="CDD" id="cd02440">
    <property type="entry name" value="AdoMet_MTases"/>
    <property type="match status" value="1"/>
</dbReference>
<dbReference type="GO" id="GO:0008168">
    <property type="term" value="F:methyltransferase activity"/>
    <property type="evidence" value="ECO:0007669"/>
    <property type="project" value="TreeGrafter"/>
</dbReference>
<dbReference type="AlphaFoldDB" id="A0A8H5AWS7"/>
<feature type="compositionally biased region" description="Polar residues" evidence="1">
    <location>
        <begin position="57"/>
        <end position="80"/>
    </location>
</feature>
<dbReference type="Proteomes" id="UP000567179">
    <property type="component" value="Unassembled WGS sequence"/>
</dbReference>
<accession>A0A8H5AWS7</accession>
<feature type="compositionally biased region" description="Polar residues" evidence="1">
    <location>
        <begin position="171"/>
        <end position="185"/>
    </location>
</feature>
<dbReference type="InterPro" id="IPR029063">
    <property type="entry name" value="SAM-dependent_MTases_sf"/>
</dbReference>
<feature type="compositionally biased region" description="Low complexity" evidence="1">
    <location>
        <begin position="130"/>
        <end position="161"/>
    </location>
</feature>
<name>A0A8H5AWS7_9AGAR</name>
<dbReference type="EMBL" id="JAACJJ010000056">
    <property type="protein sequence ID" value="KAF5312409.1"/>
    <property type="molecule type" value="Genomic_DNA"/>
</dbReference>
<feature type="region of interest" description="Disordered" evidence="1">
    <location>
        <begin position="805"/>
        <end position="824"/>
    </location>
</feature>
<feature type="region of interest" description="Disordered" evidence="1">
    <location>
        <begin position="697"/>
        <end position="770"/>
    </location>
</feature>